<dbReference type="Proteomes" id="UP000887576">
    <property type="component" value="Unplaced"/>
</dbReference>
<dbReference type="WBParaSite" id="JU765_v2.g18310.t1">
    <property type="protein sequence ID" value="JU765_v2.g18310.t1"/>
    <property type="gene ID" value="JU765_v2.g18310"/>
</dbReference>
<evidence type="ECO:0000313" key="1">
    <source>
        <dbReference type="Proteomes" id="UP000887576"/>
    </source>
</evidence>
<accession>A0AC34QQB8</accession>
<sequence length="507" mass="58518">MIQIHIPSTQHLVDRTDSQKSFTVYDFHINGHYHASVRYNHLCMLHAKLIENFGFRLTGPEFPPKRIWRNLDAKAVNERREGLVKYFQSLIQNNDVAKHFILERAFLEYQVNSFNPSMQATSIEVYLPDGHCVKVEVYADDSTAVVMKKFCKVIKMDEKFAEFFGLFLAKEREDRSNAISSTVLFDYVCVRWLKNFESPFISQKLANKNVQDEAKHQKILVRRVIWDPTVEEPLLDDPGALKLLFLQALNDVQHNFVDMDSDTKQELARLAEQNDFYGFIKVCHRLPSYGFEVLESVISDYPVEETKCCFKVGRRMIVLQYVHEGRLTQALLKSTRIRTWKISHTDGTKKPQTSFQIELTQALLKSTRIRTWKISHTDGTKKPQTSFQIEYVLGTGVDIMTFYTNQAVLISLFLQSIADEILRDCRAESPTYKFDDTIQTRVISNLKASQENSIVGEDSSIKENNSSASSLADSNSNYTKVNPLLQIISYQMPFENENFDFVTDSDL</sequence>
<name>A0AC34QQB8_9BILA</name>
<proteinExistence type="predicted"/>
<evidence type="ECO:0000313" key="2">
    <source>
        <dbReference type="WBParaSite" id="JU765_v2.g18310.t1"/>
    </source>
</evidence>
<reference evidence="2" key="1">
    <citation type="submission" date="2022-11" db="UniProtKB">
        <authorList>
            <consortium name="WormBaseParasite"/>
        </authorList>
    </citation>
    <scope>IDENTIFICATION</scope>
</reference>
<organism evidence="1 2">
    <name type="scientific">Panagrolaimus sp. JU765</name>
    <dbReference type="NCBI Taxonomy" id="591449"/>
    <lineage>
        <taxon>Eukaryota</taxon>
        <taxon>Metazoa</taxon>
        <taxon>Ecdysozoa</taxon>
        <taxon>Nematoda</taxon>
        <taxon>Chromadorea</taxon>
        <taxon>Rhabditida</taxon>
        <taxon>Tylenchina</taxon>
        <taxon>Panagrolaimomorpha</taxon>
        <taxon>Panagrolaimoidea</taxon>
        <taxon>Panagrolaimidae</taxon>
        <taxon>Panagrolaimus</taxon>
    </lineage>
</organism>
<protein>
    <submittedName>
        <fullName evidence="2">PX domain-containing protein</fullName>
    </submittedName>
</protein>